<sequence length="74" mass="8680">MAAISKFPRRSESALRAFHCLFPLLVGRSNPYYFSGLCSLNSPLIHFRSPFYRQKSCKIKRKRKIEGKNCNQRE</sequence>
<protein>
    <submittedName>
        <fullName evidence="1">Uncharacterized protein</fullName>
    </submittedName>
</protein>
<dbReference type="EMBL" id="KZ851858">
    <property type="protein sequence ID" value="RDK40495.1"/>
    <property type="molecule type" value="Genomic_DNA"/>
</dbReference>
<dbReference type="AlphaFoldDB" id="A0A370PE88"/>
<accession>A0A370PE88</accession>
<gene>
    <name evidence="1" type="ORF">M752DRAFT_44633</name>
</gene>
<dbReference type="Proteomes" id="UP000254937">
    <property type="component" value="Unassembled WGS sequence"/>
</dbReference>
<name>A0A370PE88_ASPPH</name>
<keyword evidence="2" id="KW-1185">Reference proteome</keyword>
<reference evidence="1 2" key="1">
    <citation type="submission" date="2018-07" db="EMBL/GenBank/DDBJ databases">
        <title>Section-level genome sequencing of Aspergillus section Nigri to investigate inter- and intra-species variation.</title>
        <authorList>
            <consortium name="DOE Joint Genome Institute"/>
            <person name="Vesth T.C."/>
            <person name="Nybo J.L."/>
            <person name="Theobald S."/>
            <person name="Frisvad J.C."/>
            <person name="Larsen T.O."/>
            <person name="Nielsen K.F."/>
            <person name="Hoof J.B."/>
            <person name="Brandl J."/>
            <person name="Salamov A."/>
            <person name="Riley R."/>
            <person name="Gladden J.M."/>
            <person name="Phatale P."/>
            <person name="Nielsen M.T."/>
            <person name="Lyhne E.K."/>
            <person name="Kogle M.E."/>
            <person name="Strasser K."/>
            <person name="McDonnell E."/>
            <person name="Barry K."/>
            <person name="Clum A."/>
            <person name="Chen C."/>
            <person name="Nolan M."/>
            <person name="Sandor L."/>
            <person name="Kuo A."/>
            <person name="Lipzen A."/>
            <person name="Hainaut M."/>
            <person name="Drula E."/>
            <person name="Tsang A."/>
            <person name="Magnuson J.K."/>
            <person name="Henrissat B."/>
            <person name="Wiebenga A."/>
            <person name="Simmons B.A."/>
            <person name="Makela M.R."/>
            <person name="De vries R.P."/>
            <person name="Grigoriev I.V."/>
            <person name="Mortensen U.H."/>
            <person name="Baker S.E."/>
            <person name="Andersen M.R."/>
        </authorList>
    </citation>
    <scope>NUCLEOTIDE SEQUENCE [LARGE SCALE GENOMIC DNA]</scope>
    <source>
        <strain evidence="1 2">ATCC 13157</strain>
    </source>
</reference>
<evidence type="ECO:0000313" key="1">
    <source>
        <dbReference type="EMBL" id="RDK40495.1"/>
    </source>
</evidence>
<proteinExistence type="predicted"/>
<organism evidence="1 2">
    <name type="scientific">Aspergillus phoenicis ATCC 13157</name>
    <dbReference type="NCBI Taxonomy" id="1353007"/>
    <lineage>
        <taxon>Eukaryota</taxon>
        <taxon>Fungi</taxon>
        <taxon>Dikarya</taxon>
        <taxon>Ascomycota</taxon>
        <taxon>Pezizomycotina</taxon>
        <taxon>Eurotiomycetes</taxon>
        <taxon>Eurotiomycetidae</taxon>
        <taxon>Eurotiales</taxon>
        <taxon>Aspergillaceae</taxon>
        <taxon>Aspergillus</taxon>
    </lineage>
</organism>
<evidence type="ECO:0000313" key="2">
    <source>
        <dbReference type="Proteomes" id="UP000254937"/>
    </source>
</evidence>